<dbReference type="Gene3D" id="3.40.50.300">
    <property type="entry name" value="P-loop containing nucleotide triphosphate hydrolases"/>
    <property type="match status" value="1"/>
</dbReference>
<dbReference type="InterPro" id="IPR003593">
    <property type="entry name" value="AAA+_ATPase"/>
</dbReference>
<feature type="compositionally biased region" description="Low complexity" evidence="5">
    <location>
        <begin position="191"/>
        <end position="207"/>
    </location>
</feature>
<protein>
    <recommendedName>
        <fullName evidence="6">AAA+ ATPase domain-containing protein</fullName>
    </recommendedName>
</protein>
<dbReference type="GO" id="GO:0016887">
    <property type="term" value="F:ATP hydrolysis activity"/>
    <property type="evidence" value="ECO:0007669"/>
    <property type="project" value="InterPro"/>
</dbReference>
<feature type="region of interest" description="Disordered" evidence="5">
    <location>
        <begin position="1"/>
        <end position="37"/>
    </location>
</feature>
<reference evidence="8" key="1">
    <citation type="journal article" date="2023" name="Commun. Biol.">
        <title>Genome analysis of Parmales, the sister group of diatoms, reveals the evolutionary specialization of diatoms from phago-mixotrophs to photoautotrophs.</title>
        <authorList>
            <person name="Ban H."/>
            <person name="Sato S."/>
            <person name="Yoshikawa S."/>
            <person name="Yamada K."/>
            <person name="Nakamura Y."/>
            <person name="Ichinomiya M."/>
            <person name="Sato N."/>
            <person name="Blanc-Mathieu R."/>
            <person name="Endo H."/>
            <person name="Kuwata A."/>
            <person name="Ogata H."/>
        </authorList>
    </citation>
    <scope>NUCLEOTIDE SEQUENCE [LARGE SCALE GENOMIC DNA]</scope>
</reference>
<dbReference type="Pfam" id="PF09336">
    <property type="entry name" value="Vps4_C"/>
    <property type="match status" value="1"/>
</dbReference>
<evidence type="ECO:0000256" key="3">
    <source>
        <dbReference type="ARBA" id="ARBA00022840"/>
    </source>
</evidence>
<dbReference type="Gene3D" id="1.10.8.60">
    <property type="match status" value="1"/>
</dbReference>
<dbReference type="PANTHER" id="PTHR23074:SF17">
    <property type="entry name" value="FIDGETIN-LIKE PROTEIN 1"/>
    <property type="match status" value="1"/>
</dbReference>
<feature type="compositionally biased region" description="Polar residues" evidence="5">
    <location>
        <begin position="95"/>
        <end position="111"/>
    </location>
</feature>
<keyword evidence="3 4" id="KW-0067">ATP-binding</keyword>
<keyword evidence="8" id="KW-1185">Reference proteome</keyword>
<keyword evidence="2 4" id="KW-0547">Nucleotide-binding</keyword>
<dbReference type="EMBL" id="BRYA01000912">
    <property type="protein sequence ID" value="GMI35506.1"/>
    <property type="molecule type" value="Genomic_DNA"/>
</dbReference>
<evidence type="ECO:0000256" key="2">
    <source>
        <dbReference type="ARBA" id="ARBA00022741"/>
    </source>
</evidence>
<dbReference type="InterPro" id="IPR027417">
    <property type="entry name" value="P-loop_NTPase"/>
</dbReference>
<feature type="compositionally biased region" description="Acidic residues" evidence="5">
    <location>
        <begin position="525"/>
        <end position="540"/>
    </location>
</feature>
<dbReference type="InterPro" id="IPR050304">
    <property type="entry name" value="MT-severing_AAA_ATPase"/>
</dbReference>
<name>A0A9W7L668_9STRA</name>
<dbReference type="SMART" id="SM00382">
    <property type="entry name" value="AAA"/>
    <property type="match status" value="1"/>
</dbReference>
<feature type="compositionally biased region" description="Basic and acidic residues" evidence="5">
    <location>
        <begin position="208"/>
        <end position="218"/>
    </location>
</feature>
<feature type="domain" description="AAA+ ATPase" evidence="6">
    <location>
        <begin position="283"/>
        <end position="418"/>
    </location>
</feature>
<dbReference type="InterPro" id="IPR015415">
    <property type="entry name" value="Spast_Vps4_C"/>
</dbReference>
<feature type="compositionally biased region" description="Polar residues" evidence="5">
    <location>
        <begin position="144"/>
        <end position="176"/>
    </location>
</feature>
<dbReference type="FunFam" id="3.40.50.300:FF:000093">
    <property type="entry name" value="Fidgetin-like 1"/>
    <property type="match status" value="1"/>
</dbReference>
<evidence type="ECO:0000313" key="8">
    <source>
        <dbReference type="Proteomes" id="UP001165065"/>
    </source>
</evidence>
<evidence type="ECO:0000259" key="6">
    <source>
        <dbReference type="SMART" id="SM00382"/>
    </source>
</evidence>
<dbReference type="PANTHER" id="PTHR23074">
    <property type="entry name" value="AAA DOMAIN-CONTAINING"/>
    <property type="match status" value="1"/>
</dbReference>
<feature type="compositionally biased region" description="Polar residues" evidence="5">
    <location>
        <begin position="118"/>
        <end position="128"/>
    </location>
</feature>
<feature type="compositionally biased region" description="Basic and acidic residues" evidence="5">
    <location>
        <begin position="58"/>
        <end position="74"/>
    </location>
</feature>
<dbReference type="InterPro" id="IPR003959">
    <property type="entry name" value="ATPase_AAA_core"/>
</dbReference>
<gene>
    <name evidence="7" type="ORF">TrCOL_g11271</name>
</gene>
<evidence type="ECO:0000313" key="7">
    <source>
        <dbReference type="EMBL" id="GMI35506.1"/>
    </source>
</evidence>
<evidence type="ECO:0000256" key="5">
    <source>
        <dbReference type="SAM" id="MobiDB-lite"/>
    </source>
</evidence>
<comment type="similarity">
    <text evidence="1 4">Belongs to the AAA ATPase family.</text>
</comment>
<sequence length="548" mass="61215">MPTPLRPTFTSLHGWPVNSAASSSPSDASANPELSEALRKKAEQKYVNLEKKIKKDFEAQEERRVQEMKEREQELINGAKMQITTLENDKRNLENQKQSLQLEIQRLQHQYRQPPPQSTYNHSHNPNQPDHRNDFMPASMVSEEPSSAPNNQYSQGQGYNHQSNNPYQTQPQNKPIQKNVPGSLKRKFVPPKKTSSSSSNPSQQQKRQNSEKDDKGKDEEELPEELQHLDPELCKSIMYDIMSPPSHITFDTISGLKSAKDAIFEMVIWPLTRPDLFTGLRSAATGLLLFGPPGTGKTLIGKAIASESKSTFFSISSSSLTSKWIGQGEKLVKTLFAVAEYKSPSVVFVDEVDSLLTKRSEGENEASRRIKTEFLVQLDGTKEGTGRVLLIGATNRPAELDDAARRRFVKRLYIPLPDNSGRLEMINALLKGNRHDLGEKEVGRLAEKTEGFSGADLKSLCNDASMGPIRELGKGAMEVKKDEIPPISYKHFKKSLKKTRPSVAKDDLLMYEEFNKEFGGLGGGGDDEEEEDEDNDSIDEVADKKGLG</sequence>
<dbReference type="InterPro" id="IPR041569">
    <property type="entry name" value="AAA_lid_3"/>
</dbReference>
<proteinExistence type="inferred from homology"/>
<feature type="region of interest" description="Disordered" evidence="5">
    <location>
        <begin position="58"/>
        <end position="224"/>
    </location>
</feature>
<comment type="caution">
    <text evidence="7">The sequence shown here is derived from an EMBL/GenBank/DDBJ whole genome shotgun (WGS) entry which is preliminary data.</text>
</comment>
<dbReference type="OrthoDB" id="29072at2759"/>
<dbReference type="Proteomes" id="UP001165065">
    <property type="component" value="Unassembled WGS sequence"/>
</dbReference>
<evidence type="ECO:0000256" key="1">
    <source>
        <dbReference type="ARBA" id="ARBA00006914"/>
    </source>
</evidence>
<accession>A0A9W7L668</accession>
<feature type="compositionally biased region" description="Low complexity" evidence="5">
    <location>
        <begin position="19"/>
        <end position="30"/>
    </location>
</feature>
<dbReference type="SUPFAM" id="SSF52540">
    <property type="entry name" value="P-loop containing nucleoside triphosphate hydrolases"/>
    <property type="match status" value="1"/>
</dbReference>
<dbReference type="AlphaFoldDB" id="A0A9W7L668"/>
<dbReference type="Pfam" id="PF00004">
    <property type="entry name" value="AAA"/>
    <property type="match status" value="1"/>
</dbReference>
<organism evidence="7 8">
    <name type="scientific">Triparma columacea</name>
    <dbReference type="NCBI Taxonomy" id="722753"/>
    <lineage>
        <taxon>Eukaryota</taxon>
        <taxon>Sar</taxon>
        <taxon>Stramenopiles</taxon>
        <taxon>Ochrophyta</taxon>
        <taxon>Bolidophyceae</taxon>
        <taxon>Parmales</taxon>
        <taxon>Triparmaceae</taxon>
        <taxon>Triparma</taxon>
    </lineage>
</organism>
<dbReference type="InterPro" id="IPR003960">
    <property type="entry name" value="ATPase_AAA_CS"/>
</dbReference>
<dbReference type="PROSITE" id="PS00674">
    <property type="entry name" value="AAA"/>
    <property type="match status" value="1"/>
</dbReference>
<dbReference type="GO" id="GO:0005524">
    <property type="term" value="F:ATP binding"/>
    <property type="evidence" value="ECO:0007669"/>
    <property type="project" value="UniProtKB-KW"/>
</dbReference>
<dbReference type="Pfam" id="PF17862">
    <property type="entry name" value="AAA_lid_3"/>
    <property type="match status" value="1"/>
</dbReference>
<feature type="region of interest" description="Disordered" evidence="5">
    <location>
        <begin position="519"/>
        <end position="548"/>
    </location>
</feature>
<dbReference type="FunFam" id="1.10.8.60:FF:000022">
    <property type="entry name" value="Fidgetin like 1"/>
    <property type="match status" value="1"/>
</dbReference>
<evidence type="ECO:0000256" key="4">
    <source>
        <dbReference type="RuleBase" id="RU003651"/>
    </source>
</evidence>